<accession>A0A3S1BE05</accession>
<reference evidence="2 3" key="1">
    <citation type="submission" date="2019-01" db="EMBL/GenBank/DDBJ databases">
        <title>A draft genome assembly of the solar-powered sea slug Elysia chlorotica.</title>
        <authorList>
            <person name="Cai H."/>
            <person name="Li Q."/>
            <person name="Fang X."/>
            <person name="Li J."/>
            <person name="Curtis N.E."/>
            <person name="Altenburger A."/>
            <person name="Shibata T."/>
            <person name="Feng M."/>
            <person name="Maeda T."/>
            <person name="Schwartz J.A."/>
            <person name="Shigenobu S."/>
            <person name="Lundholm N."/>
            <person name="Nishiyama T."/>
            <person name="Yang H."/>
            <person name="Hasebe M."/>
            <person name="Li S."/>
            <person name="Pierce S.K."/>
            <person name="Wang J."/>
        </authorList>
    </citation>
    <scope>NUCLEOTIDE SEQUENCE [LARGE SCALE GENOMIC DNA]</scope>
    <source>
        <strain evidence="2">EC2010</strain>
        <tissue evidence="2">Whole organism of an adult</tissue>
    </source>
</reference>
<dbReference type="EMBL" id="RQTK01000319">
    <property type="protein sequence ID" value="RUS81812.1"/>
    <property type="molecule type" value="Genomic_DNA"/>
</dbReference>
<evidence type="ECO:0000313" key="2">
    <source>
        <dbReference type="EMBL" id="RUS81812.1"/>
    </source>
</evidence>
<proteinExistence type="predicted"/>
<dbReference type="AlphaFoldDB" id="A0A3S1BE05"/>
<evidence type="ECO:0008006" key="4">
    <source>
        <dbReference type="Google" id="ProtNLM"/>
    </source>
</evidence>
<keyword evidence="3" id="KW-1185">Reference proteome</keyword>
<sequence length="235" mass="26662">MAVDNLPWAHCMALESEADECSNFSHIPVEELRQAHNSDTIIGVWMSALRLKCRPKIVNTPDMVKHGVMRRSFDKLFFVRGVMRRRTASAKQRRELWSKAVRMGKALRAQHRAEDRKVLMESLAKAFPPIKKSGHRGSKNQPRKSAATHSPPPIPAVHQGDLIAVACEDRRYPALVLDATKADMIKVDFKWPNGHDIHEVSKRSIVWGALYFEPRAGGRAWLVTNAKEVQAKFQQ</sequence>
<comment type="caution">
    <text evidence="2">The sequence shown here is derived from an EMBL/GenBank/DDBJ whole genome shotgun (WGS) entry which is preliminary data.</text>
</comment>
<gene>
    <name evidence="2" type="ORF">EGW08_010404</name>
</gene>
<feature type="region of interest" description="Disordered" evidence="1">
    <location>
        <begin position="129"/>
        <end position="155"/>
    </location>
</feature>
<evidence type="ECO:0000313" key="3">
    <source>
        <dbReference type="Proteomes" id="UP000271974"/>
    </source>
</evidence>
<name>A0A3S1BE05_ELYCH</name>
<evidence type="ECO:0000256" key="1">
    <source>
        <dbReference type="SAM" id="MobiDB-lite"/>
    </source>
</evidence>
<feature type="compositionally biased region" description="Basic residues" evidence="1">
    <location>
        <begin position="132"/>
        <end position="142"/>
    </location>
</feature>
<dbReference type="OrthoDB" id="6207887at2759"/>
<dbReference type="Proteomes" id="UP000271974">
    <property type="component" value="Unassembled WGS sequence"/>
</dbReference>
<organism evidence="2 3">
    <name type="scientific">Elysia chlorotica</name>
    <name type="common">Eastern emerald elysia</name>
    <name type="synonym">Sea slug</name>
    <dbReference type="NCBI Taxonomy" id="188477"/>
    <lineage>
        <taxon>Eukaryota</taxon>
        <taxon>Metazoa</taxon>
        <taxon>Spiralia</taxon>
        <taxon>Lophotrochozoa</taxon>
        <taxon>Mollusca</taxon>
        <taxon>Gastropoda</taxon>
        <taxon>Heterobranchia</taxon>
        <taxon>Euthyneura</taxon>
        <taxon>Panpulmonata</taxon>
        <taxon>Sacoglossa</taxon>
        <taxon>Placobranchoidea</taxon>
        <taxon>Plakobranchidae</taxon>
        <taxon>Elysia</taxon>
    </lineage>
</organism>
<protein>
    <recommendedName>
        <fullName evidence="4">PWWP domain-containing protein</fullName>
    </recommendedName>
</protein>